<organism evidence="3">
    <name type="scientific">Camponotus floridanus</name>
    <name type="common">Florida carpenter ant</name>
    <dbReference type="NCBI Taxonomy" id="104421"/>
    <lineage>
        <taxon>Eukaryota</taxon>
        <taxon>Metazoa</taxon>
        <taxon>Ecdysozoa</taxon>
        <taxon>Arthropoda</taxon>
        <taxon>Hexapoda</taxon>
        <taxon>Insecta</taxon>
        <taxon>Pterygota</taxon>
        <taxon>Neoptera</taxon>
        <taxon>Endopterygota</taxon>
        <taxon>Hymenoptera</taxon>
        <taxon>Apocrita</taxon>
        <taxon>Aculeata</taxon>
        <taxon>Formicoidea</taxon>
        <taxon>Formicidae</taxon>
        <taxon>Formicinae</taxon>
        <taxon>Camponotus</taxon>
    </lineage>
</organism>
<name>E2AKL9_CAMFO</name>
<reference evidence="2 3" key="1">
    <citation type="journal article" date="2010" name="Science">
        <title>Genomic comparison of the ants Camponotus floridanus and Harpegnathos saltator.</title>
        <authorList>
            <person name="Bonasio R."/>
            <person name="Zhang G."/>
            <person name="Ye C."/>
            <person name="Mutti N.S."/>
            <person name="Fang X."/>
            <person name="Qin N."/>
            <person name="Donahue G."/>
            <person name="Yang P."/>
            <person name="Li Q."/>
            <person name="Li C."/>
            <person name="Zhang P."/>
            <person name="Huang Z."/>
            <person name="Berger S.L."/>
            <person name="Reinberg D."/>
            <person name="Wang J."/>
            <person name="Liebig J."/>
        </authorList>
    </citation>
    <scope>NUCLEOTIDE SEQUENCE [LARGE SCALE GENOMIC DNA]</scope>
    <source>
        <strain evidence="3">C129</strain>
    </source>
</reference>
<accession>E2AKL9</accession>
<feature type="region of interest" description="Disordered" evidence="1">
    <location>
        <begin position="61"/>
        <end position="149"/>
    </location>
</feature>
<feature type="compositionally biased region" description="Gly residues" evidence="1">
    <location>
        <begin position="82"/>
        <end position="95"/>
    </location>
</feature>
<feature type="region of interest" description="Disordered" evidence="1">
    <location>
        <begin position="1"/>
        <end position="24"/>
    </location>
</feature>
<dbReference type="EMBL" id="GL440324">
    <property type="protein sequence ID" value="EFN66020.1"/>
    <property type="molecule type" value="Genomic_DNA"/>
</dbReference>
<feature type="compositionally biased region" description="Polar residues" evidence="1">
    <location>
        <begin position="8"/>
        <end position="24"/>
    </location>
</feature>
<proteinExistence type="predicted"/>
<dbReference type="AlphaFoldDB" id="E2AKL9"/>
<protein>
    <submittedName>
        <fullName evidence="2">Uncharacterized protein</fullName>
    </submittedName>
</protein>
<evidence type="ECO:0000313" key="2">
    <source>
        <dbReference type="EMBL" id="EFN66020.1"/>
    </source>
</evidence>
<feature type="compositionally biased region" description="Polar residues" evidence="1">
    <location>
        <begin position="131"/>
        <end position="144"/>
    </location>
</feature>
<gene>
    <name evidence="2" type="ORF">EAG_01339</name>
</gene>
<dbReference type="Proteomes" id="UP000000311">
    <property type="component" value="Unassembled WGS sequence"/>
</dbReference>
<evidence type="ECO:0000256" key="1">
    <source>
        <dbReference type="SAM" id="MobiDB-lite"/>
    </source>
</evidence>
<keyword evidence="3" id="KW-1185">Reference proteome</keyword>
<feature type="compositionally biased region" description="Basic and acidic residues" evidence="1">
    <location>
        <begin position="72"/>
        <end position="81"/>
    </location>
</feature>
<dbReference type="InParanoid" id="E2AKL9"/>
<sequence length="534" mass="59524">MALEEQQKLSPQNSQKGCVSGNPTIYHQSLQSAPNCEVFAFMKLESCRNCEVSSVLRSKDVTSSKQKLPFAVRDDEERQEGGGRGGGGEGEGEAGGNALAKRAPGLFFGNRAGEPVGPVPSENHPVPEPTSPTGATLPAETNTGRTRDKYPWQLKHVAKSRYAGQIHLDCAIRKSRNTPGFFAIIYEAKEKLEKNICSASLPRPRSCVSKARTQPSFLVKLGNANLATCPDDATLRNPTSRNKFLNTLSYSPHKMYIHVIRAMLDSHARELNSSFFPTQTLQRIQRSAERVEQRCGLHHLRSLEQTISSRKKDLILISKGIKIFEDIEKLYPDFCSLFAGKNFEKMRRTEAKYPCNCIDDARKLGVPSSRRVTMRVRSLSGTVNGKSLSQEAVFQTAAIFAPLFLGLTVIRRKILITKSKVGESRFFENESGCRISPAHQIATRKVMIPARDGHRVLSVLSCSFLLKIVTRKDMIPARDGHRALLAFLALSCSKGWTPWTEGFAGIIYFLFYLELNKLLKVRDICIDIIIKHAR</sequence>
<evidence type="ECO:0000313" key="3">
    <source>
        <dbReference type="Proteomes" id="UP000000311"/>
    </source>
</evidence>